<protein>
    <submittedName>
        <fullName evidence="7">YfkH protein</fullName>
    </submittedName>
</protein>
<dbReference type="PANTHER" id="PTHR30213">
    <property type="entry name" value="INNER MEMBRANE PROTEIN YHJD"/>
    <property type="match status" value="1"/>
</dbReference>
<evidence type="ECO:0000256" key="3">
    <source>
        <dbReference type="ARBA" id="ARBA00022692"/>
    </source>
</evidence>
<dbReference type="Proteomes" id="UP000249134">
    <property type="component" value="Chromosome 1"/>
</dbReference>
<evidence type="ECO:0000313" key="7">
    <source>
        <dbReference type="EMBL" id="SQI54215.1"/>
    </source>
</evidence>
<feature type="transmembrane region" description="Helical" evidence="6">
    <location>
        <begin position="38"/>
        <end position="59"/>
    </location>
</feature>
<feature type="transmembrane region" description="Helical" evidence="6">
    <location>
        <begin position="181"/>
        <end position="204"/>
    </location>
</feature>
<keyword evidence="8" id="KW-1185">Reference proteome</keyword>
<feature type="transmembrane region" description="Helical" evidence="6">
    <location>
        <begin position="97"/>
        <end position="118"/>
    </location>
</feature>
<keyword evidence="4 6" id="KW-1133">Transmembrane helix</keyword>
<keyword evidence="2" id="KW-1003">Cell membrane</keyword>
<dbReference type="RefSeq" id="WP_082788550.1">
    <property type="nucleotide sequence ID" value="NZ_CBCSGM010000001.1"/>
</dbReference>
<dbReference type="InterPro" id="IPR017039">
    <property type="entry name" value="Virul_fac_BrkB"/>
</dbReference>
<dbReference type="KEGG" id="blen:NCTC4824_01298"/>
<keyword evidence="3 6" id="KW-0812">Transmembrane</keyword>
<dbReference type="STRING" id="1348624.GCA_001591545_00391"/>
<organism evidence="7 8">
    <name type="scientific">Lederbergia lenta</name>
    <name type="common">Bacillus lentus</name>
    <dbReference type="NCBI Taxonomy" id="1467"/>
    <lineage>
        <taxon>Bacteria</taxon>
        <taxon>Bacillati</taxon>
        <taxon>Bacillota</taxon>
        <taxon>Bacilli</taxon>
        <taxon>Bacillales</taxon>
        <taxon>Bacillaceae</taxon>
        <taxon>Lederbergia</taxon>
    </lineage>
</organism>
<keyword evidence="5 6" id="KW-0472">Membrane</keyword>
<dbReference type="PIRSF" id="PIRSF035875">
    <property type="entry name" value="RNase_BN"/>
    <property type="match status" value="1"/>
</dbReference>
<dbReference type="GO" id="GO:0005886">
    <property type="term" value="C:plasma membrane"/>
    <property type="evidence" value="ECO:0007669"/>
    <property type="project" value="UniProtKB-SubCell"/>
</dbReference>
<evidence type="ECO:0000256" key="5">
    <source>
        <dbReference type="ARBA" id="ARBA00023136"/>
    </source>
</evidence>
<reference evidence="7 8" key="1">
    <citation type="submission" date="2018-06" db="EMBL/GenBank/DDBJ databases">
        <authorList>
            <consortium name="Pathogen Informatics"/>
            <person name="Doyle S."/>
        </authorList>
    </citation>
    <scope>NUCLEOTIDE SEQUENCE [LARGE SCALE GENOMIC DNA]</scope>
    <source>
        <strain evidence="7 8">NCTC4824</strain>
    </source>
</reference>
<dbReference type="Pfam" id="PF03631">
    <property type="entry name" value="Virul_fac_BrkB"/>
    <property type="match status" value="1"/>
</dbReference>
<dbReference type="NCBIfam" id="TIGR00765">
    <property type="entry name" value="yihY_not_rbn"/>
    <property type="match status" value="1"/>
</dbReference>
<feature type="transmembrane region" description="Helical" evidence="6">
    <location>
        <begin position="249"/>
        <end position="271"/>
    </location>
</feature>
<proteinExistence type="predicted"/>
<sequence length="286" mass="31998">MGKSRLIFRKNKNKMINFIKPLIKKIMDNDVTGMAAQLAYFFLLSIFPLLIFIVTLLPYTPLAQEDVFNVIKDYAPQETMTMIQKTLTEVLESRNGGLLSIGVIGTLWSASNGMNALMKSINRAYDVEEKRSFIVARGLAILLTLAMIFVFILALLLPVFGKQLGIFIFSNFGQSEMFLSIWGIMRWVLSPLILFIVFLGIYYLAPSMKIKCMTAVPGAIFASVGWIIVSLGFSYYVTNFGNYTSTYGSIGGIIILMLWFYISAIIIMVGGEINSLMGERKGNCEL</sequence>
<comment type="subcellular location">
    <subcellularLocation>
        <location evidence="1">Cell membrane</location>
        <topology evidence="1">Multi-pass membrane protein</topology>
    </subcellularLocation>
</comment>
<evidence type="ECO:0000256" key="1">
    <source>
        <dbReference type="ARBA" id="ARBA00004651"/>
    </source>
</evidence>
<feature type="transmembrane region" description="Helical" evidence="6">
    <location>
        <begin position="139"/>
        <end position="161"/>
    </location>
</feature>
<evidence type="ECO:0000256" key="2">
    <source>
        <dbReference type="ARBA" id="ARBA00022475"/>
    </source>
</evidence>
<feature type="transmembrane region" description="Helical" evidence="6">
    <location>
        <begin position="216"/>
        <end position="237"/>
    </location>
</feature>
<dbReference type="EMBL" id="LS483476">
    <property type="protein sequence ID" value="SQI54215.1"/>
    <property type="molecule type" value="Genomic_DNA"/>
</dbReference>
<name>A0A2X4YRE9_LEDLE</name>
<evidence type="ECO:0000313" key="8">
    <source>
        <dbReference type="Proteomes" id="UP000249134"/>
    </source>
</evidence>
<gene>
    <name evidence="7" type="primary">yihY</name>
    <name evidence="7" type="ORF">NCTC4824_01298</name>
</gene>
<dbReference type="AlphaFoldDB" id="A0A2X4YRE9"/>
<evidence type="ECO:0000256" key="4">
    <source>
        <dbReference type="ARBA" id="ARBA00022989"/>
    </source>
</evidence>
<evidence type="ECO:0000256" key="6">
    <source>
        <dbReference type="SAM" id="Phobius"/>
    </source>
</evidence>
<accession>A0A2X4YRE9</accession>
<dbReference type="PANTHER" id="PTHR30213:SF0">
    <property type="entry name" value="UPF0761 MEMBRANE PROTEIN YIHY"/>
    <property type="match status" value="1"/>
</dbReference>